<dbReference type="Proteomes" id="UP000745764">
    <property type="component" value="Unassembled WGS sequence"/>
</dbReference>
<accession>A0A9N8KTS9</accession>
<feature type="region of interest" description="Disordered" evidence="1">
    <location>
        <begin position="1"/>
        <end position="28"/>
    </location>
</feature>
<feature type="compositionally biased region" description="Basic residues" evidence="1">
    <location>
        <begin position="16"/>
        <end position="26"/>
    </location>
</feature>
<name>A0A9N8KTS9_9PEZI</name>
<sequence length="122" mass="13912">MTTDPPSPINLEITKGPKRPGFSRRKDHPDEQYYITLYPGVDFKIQHSIERTARESELSIFQAGHKYRLGISGEEKIPRWWWGTRDEVLSDSEHIKEGVGPAQGEVAIVIYADPVDFDVMNA</sequence>
<protein>
    <submittedName>
        <fullName evidence="2">Uncharacterized protein</fullName>
    </submittedName>
</protein>
<dbReference type="OrthoDB" id="3916836at2759"/>
<reference evidence="2" key="1">
    <citation type="submission" date="2020-06" db="EMBL/GenBank/DDBJ databases">
        <authorList>
            <person name="Onetto C."/>
        </authorList>
    </citation>
    <scope>NUCLEOTIDE SEQUENCE</scope>
</reference>
<keyword evidence="3" id="KW-1185">Reference proteome</keyword>
<evidence type="ECO:0000256" key="1">
    <source>
        <dbReference type="SAM" id="MobiDB-lite"/>
    </source>
</evidence>
<dbReference type="EMBL" id="CAINUL010000015">
    <property type="protein sequence ID" value="CAD0112672.1"/>
    <property type="molecule type" value="Genomic_DNA"/>
</dbReference>
<evidence type="ECO:0000313" key="2">
    <source>
        <dbReference type="EMBL" id="CAD0112672.1"/>
    </source>
</evidence>
<comment type="caution">
    <text evidence="2">The sequence shown here is derived from an EMBL/GenBank/DDBJ whole genome shotgun (WGS) entry which is preliminary data.</text>
</comment>
<evidence type="ECO:0000313" key="3">
    <source>
        <dbReference type="Proteomes" id="UP000745764"/>
    </source>
</evidence>
<organism evidence="2 3">
    <name type="scientific">Aureobasidium uvarum</name>
    <dbReference type="NCBI Taxonomy" id="2773716"/>
    <lineage>
        <taxon>Eukaryota</taxon>
        <taxon>Fungi</taxon>
        <taxon>Dikarya</taxon>
        <taxon>Ascomycota</taxon>
        <taxon>Pezizomycotina</taxon>
        <taxon>Dothideomycetes</taxon>
        <taxon>Dothideomycetidae</taxon>
        <taxon>Dothideales</taxon>
        <taxon>Saccotheciaceae</taxon>
        <taxon>Aureobasidium</taxon>
    </lineage>
</organism>
<gene>
    <name evidence="2" type="ORF">AWRI4620_LOCUS6927</name>
</gene>
<proteinExistence type="predicted"/>
<dbReference type="AlphaFoldDB" id="A0A9N8KTS9"/>